<dbReference type="EMBL" id="JAULSR010000010">
    <property type="protein sequence ID" value="KAK0610413.1"/>
    <property type="molecule type" value="Genomic_DNA"/>
</dbReference>
<gene>
    <name evidence="2" type="ORF">B0T17DRAFT_544449</name>
</gene>
<reference evidence="2" key="1">
    <citation type="submission" date="2023-06" db="EMBL/GenBank/DDBJ databases">
        <title>Genome-scale phylogeny and comparative genomics of the fungal order Sordariales.</title>
        <authorList>
            <consortium name="Lawrence Berkeley National Laboratory"/>
            <person name="Hensen N."/>
            <person name="Bonometti L."/>
            <person name="Westerberg I."/>
            <person name="Brannstrom I.O."/>
            <person name="Guillou S."/>
            <person name="Cros-Aarteil S."/>
            <person name="Calhoun S."/>
            <person name="Haridas S."/>
            <person name="Kuo A."/>
            <person name="Mondo S."/>
            <person name="Pangilinan J."/>
            <person name="Riley R."/>
            <person name="LaButti K."/>
            <person name="Andreopoulos B."/>
            <person name="Lipzen A."/>
            <person name="Chen C."/>
            <person name="Yanf M."/>
            <person name="Daum C."/>
            <person name="Ng V."/>
            <person name="Clum A."/>
            <person name="Steindorff A."/>
            <person name="Ohm R."/>
            <person name="Martin F."/>
            <person name="Silar P."/>
            <person name="Natvig D."/>
            <person name="Lalanne C."/>
            <person name="Gautier V."/>
            <person name="Ament-velasquez S.L."/>
            <person name="Kruys A."/>
            <person name="Hutchinson M.I."/>
            <person name="Powell A.J."/>
            <person name="Barry K."/>
            <person name="Miller A.N."/>
            <person name="Grigoriev I.V."/>
            <person name="Debuchy R."/>
            <person name="Gladieux P."/>
            <person name="Thoren M.H."/>
            <person name="Johannesson H."/>
        </authorList>
    </citation>
    <scope>NUCLEOTIDE SEQUENCE</scope>
    <source>
        <strain evidence="2">SMH3391-2</strain>
    </source>
</reference>
<name>A0AA39U1E2_9PEZI</name>
<dbReference type="InterPro" id="IPR002737">
    <property type="entry name" value="MEMO1_fam"/>
</dbReference>
<comment type="similarity">
    <text evidence="1">Belongs to the MEMO1 family.</text>
</comment>
<sequence>MRWLRSFKLTISRLFTSIAGKMRTRPASHAGYTGSWYHANPAALADQLDDFLKRVPDNLDGIGLPVPGARVIIAPHAGYDWSGPCAAWAYKAFDLSAAKRVFVLGPNHKIRRLESCLVSTFASYATPFGNLVVDHVTTNELKQTGSFADFPTWAEIAEHSLEMHMPYLWKRLEQTFGGSSDKFPPIIPILVGSLDLEDEQFYGRLLAPYLSDPENAFIVSSDFCHYGHPHCYQPQCDREKQFLHNPDGGKHGKGETLGIKLDTNITPETPPHEIIKWLDDQSIASISTGVHEKFYTNMMESKNTVCGRHPIGVVMAAMEEVAKNNTKHESEDGKGKFKLIRYDRSSLVQEVNNEDFSVSYVSAYAII</sequence>
<dbReference type="PANTHER" id="PTHR11060">
    <property type="entry name" value="PROTEIN MEMO1"/>
    <property type="match status" value="1"/>
</dbReference>
<dbReference type="Gene3D" id="3.40.830.10">
    <property type="entry name" value="LigB-like"/>
    <property type="match status" value="1"/>
</dbReference>
<dbReference type="PANTHER" id="PTHR11060:SF0">
    <property type="entry name" value="PROTEIN MEMO1"/>
    <property type="match status" value="1"/>
</dbReference>
<dbReference type="Proteomes" id="UP001174934">
    <property type="component" value="Unassembled WGS sequence"/>
</dbReference>
<dbReference type="NCBIfam" id="TIGR04336">
    <property type="entry name" value="AmmeMemoSam_B"/>
    <property type="match status" value="1"/>
</dbReference>
<comment type="caution">
    <text evidence="2">The sequence shown here is derived from an EMBL/GenBank/DDBJ whole genome shotgun (WGS) entry which is preliminary data.</text>
</comment>
<protein>
    <submittedName>
        <fullName evidence="2">MEMO1 family</fullName>
    </submittedName>
</protein>
<dbReference type="Pfam" id="PF01875">
    <property type="entry name" value="Memo"/>
    <property type="match status" value="1"/>
</dbReference>
<evidence type="ECO:0000313" key="2">
    <source>
        <dbReference type="EMBL" id="KAK0610413.1"/>
    </source>
</evidence>
<evidence type="ECO:0000256" key="1">
    <source>
        <dbReference type="ARBA" id="ARBA00006315"/>
    </source>
</evidence>
<accession>A0AA39U1E2</accession>
<dbReference type="AlphaFoldDB" id="A0AA39U1E2"/>
<dbReference type="HAMAP" id="MF_00055">
    <property type="entry name" value="MEMO1"/>
    <property type="match status" value="1"/>
</dbReference>
<proteinExistence type="inferred from homology"/>
<dbReference type="CDD" id="cd07361">
    <property type="entry name" value="MEMO_like"/>
    <property type="match status" value="1"/>
</dbReference>
<organism evidence="2 3">
    <name type="scientific">Bombardia bombarda</name>
    <dbReference type="NCBI Taxonomy" id="252184"/>
    <lineage>
        <taxon>Eukaryota</taxon>
        <taxon>Fungi</taxon>
        <taxon>Dikarya</taxon>
        <taxon>Ascomycota</taxon>
        <taxon>Pezizomycotina</taxon>
        <taxon>Sordariomycetes</taxon>
        <taxon>Sordariomycetidae</taxon>
        <taxon>Sordariales</taxon>
        <taxon>Lasiosphaeriaceae</taxon>
        <taxon>Bombardia</taxon>
    </lineage>
</organism>
<keyword evidence="3" id="KW-1185">Reference proteome</keyword>
<evidence type="ECO:0000313" key="3">
    <source>
        <dbReference type="Proteomes" id="UP001174934"/>
    </source>
</evidence>